<accession>A0AAE0BCH0</accession>
<evidence type="ECO:0000313" key="4">
    <source>
        <dbReference type="EMBL" id="KAK3233330.1"/>
    </source>
</evidence>
<dbReference type="InterPro" id="IPR023610">
    <property type="entry name" value="PInositol-4/5-P-5/4-kinase"/>
</dbReference>
<dbReference type="Gene3D" id="3.30.810.10">
    <property type="entry name" value="2-Layer Sandwich"/>
    <property type="match status" value="1"/>
</dbReference>
<dbReference type="EC" id="2.7.1.68" evidence="1"/>
<dbReference type="GO" id="GO:0005886">
    <property type="term" value="C:plasma membrane"/>
    <property type="evidence" value="ECO:0007669"/>
    <property type="project" value="TreeGrafter"/>
</dbReference>
<keyword evidence="2" id="KW-0808">Transferase</keyword>
<keyword evidence="2" id="KW-0418">Kinase</keyword>
<dbReference type="PANTHER" id="PTHR23086:SF8">
    <property type="entry name" value="PHOSPHATIDYLINOSITOL 5-PHOSPHATE 4-KINASE, ISOFORM A"/>
    <property type="match status" value="1"/>
</dbReference>
<dbReference type="InterPro" id="IPR002498">
    <property type="entry name" value="PInositol-4-P-4/5-kinase_core"/>
</dbReference>
<reference evidence="4 5" key="1">
    <citation type="journal article" date="2015" name="Genome Biol. Evol.">
        <title>Comparative Genomics of a Bacterivorous Green Alga Reveals Evolutionary Causalities and Consequences of Phago-Mixotrophic Mode of Nutrition.</title>
        <authorList>
            <person name="Burns J.A."/>
            <person name="Paasch A."/>
            <person name="Narechania A."/>
            <person name="Kim E."/>
        </authorList>
    </citation>
    <scope>NUCLEOTIDE SEQUENCE [LARGE SCALE GENOMIC DNA]</scope>
    <source>
        <strain evidence="4 5">PLY_AMNH</strain>
    </source>
</reference>
<sequence length="428" mass="48952">MFTALLCVIAGGILPGTYRRIRRRFSGNEVCKSQAFIREKDVSKMLLAGIRRSLGHQCNSTNGQINFDETIFNLHDHTVLDSRGSEGAIKFTNWFAEVTLRLRTLFGISEASFLASLSRVQGEFAIGEGKGGSLFVTTQDSRFILKTVKKSERVSLHAMMYDYATYVNAHPSTLLPWFMGYYTLTTDDGELTVVVMPNLLPPKLKIQARYDLKGSLVNRLVGKAPEDGDTLKDLDWLNRKQTIALTREDEGAVLQQLQFDSAFLTRHNIMDQSLLLCIHRTSWVRRITAFVHWIRIRFCKQRHSPSRFHSFQGGIPNISYKEVYYFGIIDVLQSYNYRKKAENALKSFTSGARGIVTEEEIDLQDFAAKHSRHSAVAPEAYEARFLAFMREHVFLRESRINSGEIEATEKTLDKSYTMNWHCPRSDNF</sequence>
<dbReference type="InterPro" id="IPR027483">
    <property type="entry name" value="PInositol-4-P-4/5-kinase_C_sf"/>
</dbReference>
<dbReference type="GO" id="GO:0016308">
    <property type="term" value="F:1-phosphatidylinositol-4-phosphate 5-kinase activity"/>
    <property type="evidence" value="ECO:0007669"/>
    <property type="project" value="UniProtKB-EC"/>
</dbReference>
<dbReference type="GO" id="GO:0046854">
    <property type="term" value="P:phosphatidylinositol phosphate biosynthetic process"/>
    <property type="evidence" value="ECO:0007669"/>
    <property type="project" value="TreeGrafter"/>
</dbReference>
<dbReference type="CDD" id="cd00139">
    <property type="entry name" value="PIPKc"/>
    <property type="match status" value="1"/>
</dbReference>
<dbReference type="AlphaFoldDB" id="A0AAE0BCH0"/>
<keyword evidence="2" id="KW-0067">ATP-binding</keyword>
<proteinExistence type="predicted"/>
<dbReference type="PROSITE" id="PS51455">
    <property type="entry name" value="PIPK"/>
    <property type="match status" value="1"/>
</dbReference>
<dbReference type="GO" id="GO:0005524">
    <property type="term" value="F:ATP binding"/>
    <property type="evidence" value="ECO:0007669"/>
    <property type="project" value="UniProtKB-UniRule"/>
</dbReference>
<evidence type="ECO:0000313" key="5">
    <source>
        <dbReference type="Proteomes" id="UP001190700"/>
    </source>
</evidence>
<evidence type="ECO:0000256" key="2">
    <source>
        <dbReference type="PROSITE-ProRule" id="PRU00781"/>
    </source>
</evidence>
<dbReference type="EMBL" id="LGRX02035749">
    <property type="protein sequence ID" value="KAK3233330.1"/>
    <property type="molecule type" value="Genomic_DNA"/>
</dbReference>
<keyword evidence="2" id="KW-0547">Nucleotide-binding</keyword>
<dbReference type="SUPFAM" id="SSF56104">
    <property type="entry name" value="SAICAR synthase-like"/>
    <property type="match status" value="1"/>
</dbReference>
<evidence type="ECO:0000259" key="3">
    <source>
        <dbReference type="PROSITE" id="PS51455"/>
    </source>
</evidence>
<dbReference type="PANTHER" id="PTHR23086">
    <property type="entry name" value="PHOSPHATIDYLINOSITOL-4-PHOSPHATE 5-KINASE"/>
    <property type="match status" value="1"/>
</dbReference>
<feature type="domain" description="PIPK" evidence="3">
    <location>
        <begin position="25"/>
        <end position="393"/>
    </location>
</feature>
<dbReference type="Pfam" id="PF01504">
    <property type="entry name" value="PIP5K"/>
    <property type="match status" value="2"/>
</dbReference>
<dbReference type="InterPro" id="IPR027484">
    <property type="entry name" value="PInositol-4-P-5-kinase_N"/>
</dbReference>
<keyword evidence="5" id="KW-1185">Reference proteome</keyword>
<name>A0AAE0BCH0_9CHLO</name>
<comment type="caution">
    <text evidence="4">The sequence shown here is derived from an EMBL/GenBank/DDBJ whole genome shotgun (WGS) entry which is preliminary data.</text>
</comment>
<dbReference type="Gene3D" id="3.30.800.10">
    <property type="entry name" value="Phosphatidylinositol Phosphate Kinase II Beta"/>
    <property type="match status" value="1"/>
</dbReference>
<organism evidence="4 5">
    <name type="scientific">Cymbomonas tetramitiformis</name>
    <dbReference type="NCBI Taxonomy" id="36881"/>
    <lineage>
        <taxon>Eukaryota</taxon>
        <taxon>Viridiplantae</taxon>
        <taxon>Chlorophyta</taxon>
        <taxon>Pyramimonadophyceae</taxon>
        <taxon>Pyramimonadales</taxon>
        <taxon>Pyramimonadaceae</taxon>
        <taxon>Cymbomonas</taxon>
    </lineage>
</organism>
<evidence type="ECO:0000256" key="1">
    <source>
        <dbReference type="ARBA" id="ARBA00012172"/>
    </source>
</evidence>
<dbReference type="Proteomes" id="UP001190700">
    <property type="component" value="Unassembled WGS sequence"/>
</dbReference>
<dbReference type="SMART" id="SM00330">
    <property type="entry name" value="PIPKc"/>
    <property type="match status" value="1"/>
</dbReference>
<gene>
    <name evidence="4" type="ORF">CYMTET_56365</name>
</gene>
<protein>
    <recommendedName>
        <fullName evidence="1">1-phosphatidylinositol-4-phosphate 5-kinase</fullName>
        <ecNumber evidence="1">2.7.1.68</ecNumber>
    </recommendedName>
</protein>